<dbReference type="InterPro" id="IPR050306">
    <property type="entry name" value="PfkB_Carbo_kinase"/>
</dbReference>
<dbReference type="GO" id="GO:0006000">
    <property type="term" value="P:fructose metabolic process"/>
    <property type="evidence" value="ECO:0007669"/>
    <property type="project" value="TreeGrafter"/>
</dbReference>
<dbReference type="PANTHER" id="PTHR43085">
    <property type="entry name" value="HEXOKINASE FAMILY MEMBER"/>
    <property type="match status" value="1"/>
</dbReference>
<sequence length="76" mass="8702">MLVLSYSVKKREIEVARSRIKSIWFDANFIKVSDDEVQFLTQGDLEKKDVVMSLWHNNLTMLLVTNGEKVADISTG</sequence>
<evidence type="ECO:0000256" key="2">
    <source>
        <dbReference type="ARBA" id="ARBA00022777"/>
    </source>
</evidence>
<gene>
    <name evidence="3" type="ORF">VNO78_09112</name>
</gene>
<dbReference type="AlphaFoldDB" id="A0AAN9SVX4"/>
<reference evidence="3 4" key="1">
    <citation type="submission" date="2024-01" db="EMBL/GenBank/DDBJ databases">
        <title>The genomes of 5 underutilized Papilionoideae crops provide insights into root nodulation and disease resistanc.</title>
        <authorList>
            <person name="Jiang F."/>
        </authorList>
    </citation>
    <scope>NUCLEOTIDE SEQUENCE [LARGE SCALE GENOMIC DNA]</scope>
    <source>
        <strain evidence="3">DUOXIRENSHENG_FW03</strain>
        <tissue evidence="3">Leaves</tissue>
    </source>
</reference>
<evidence type="ECO:0000256" key="1">
    <source>
        <dbReference type="ARBA" id="ARBA00022679"/>
    </source>
</evidence>
<accession>A0AAN9SVX4</accession>
<dbReference type="GO" id="GO:0005829">
    <property type="term" value="C:cytosol"/>
    <property type="evidence" value="ECO:0007669"/>
    <property type="project" value="TreeGrafter"/>
</dbReference>
<dbReference type="PANTHER" id="PTHR43085:SF6">
    <property type="entry name" value="FRUCTOKINASE-5-RELATED"/>
    <property type="match status" value="1"/>
</dbReference>
<keyword evidence="2" id="KW-0418">Kinase</keyword>
<comment type="caution">
    <text evidence="3">The sequence shown here is derived from an EMBL/GenBank/DDBJ whole genome shotgun (WGS) entry which is preliminary data.</text>
</comment>
<evidence type="ECO:0000313" key="4">
    <source>
        <dbReference type="Proteomes" id="UP001386955"/>
    </source>
</evidence>
<name>A0AAN9SVX4_PSOTE</name>
<keyword evidence="4" id="KW-1185">Reference proteome</keyword>
<keyword evidence="1" id="KW-0808">Transferase</keyword>
<proteinExistence type="predicted"/>
<dbReference type="Gene3D" id="3.40.1190.20">
    <property type="match status" value="1"/>
</dbReference>
<dbReference type="InterPro" id="IPR029056">
    <property type="entry name" value="Ribokinase-like"/>
</dbReference>
<organism evidence="3 4">
    <name type="scientific">Psophocarpus tetragonolobus</name>
    <name type="common">Winged bean</name>
    <name type="synonym">Dolichos tetragonolobus</name>
    <dbReference type="NCBI Taxonomy" id="3891"/>
    <lineage>
        <taxon>Eukaryota</taxon>
        <taxon>Viridiplantae</taxon>
        <taxon>Streptophyta</taxon>
        <taxon>Embryophyta</taxon>
        <taxon>Tracheophyta</taxon>
        <taxon>Spermatophyta</taxon>
        <taxon>Magnoliopsida</taxon>
        <taxon>eudicotyledons</taxon>
        <taxon>Gunneridae</taxon>
        <taxon>Pentapetalae</taxon>
        <taxon>rosids</taxon>
        <taxon>fabids</taxon>
        <taxon>Fabales</taxon>
        <taxon>Fabaceae</taxon>
        <taxon>Papilionoideae</taxon>
        <taxon>50 kb inversion clade</taxon>
        <taxon>NPAAA clade</taxon>
        <taxon>indigoferoid/millettioid clade</taxon>
        <taxon>Phaseoleae</taxon>
        <taxon>Psophocarpus</taxon>
    </lineage>
</organism>
<evidence type="ECO:0000313" key="3">
    <source>
        <dbReference type="EMBL" id="KAK7407308.1"/>
    </source>
</evidence>
<dbReference type="EMBL" id="JAYMYS010000002">
    <property type="protein sequence ID" value="KAK7407308.1"/>
    <property type="molecule type" value="Genomic_DNA"/>
</dbReference>
<dbReference type="GO" id="GO:0008865">
    <property type="term" value="F:fructokinase activity"/>
    <property type="evidence" value="ECO:0007669"/>
    <property type="project" value="TreeGrafter"/>
</dbReference>
<dbReference type="Proteomes" id="UP001386955">
    <property type="component" value="Unassembled WGS sequence"/>
</dbReference>
<protein>
    <submittedName>
        <fullName evidence="3">Uncharacterized protein</fullName>
    </submittedName>
</protein>